<dbReference type="PANTHER" id="PTHR37305:SF1">
    <property type="entry name" value="MEMBRANE PROTEIN"/>
    <property type="match status" value="1"/>
</dbReference>
<sequence>MKHSMYAMIYKDFRGVVSNRRLFASLLIVPIVLTVLLPSIFVIAGHFTPDDPDLQQMLSLLPESMQENSLEQLIHQMLLNYILPVFFLMIPIMTASIMAASSFVGEKEKRTLETLLYAPLTLKEIFRAKVLACFLVSMLVSLISFAAMLLVLETELFFLTGSGLFPGISWLVILLLVSPAISLIAITLIVRQSAKAKTVEESQQGAVFLIIPIVLLAIGQFTGVLMLSVWVLLGLGVLCALVAGLLLKRAMGNFTYEKLLS</sequence>
<reference evidence="2" key="2">
    <citation type="journal article" date="2021" name="PeerJ">
        <title>Extensive microbial diversity within the chicken gut microbiome revealed by metagenomics and culture.</title>
        <authorList>
            <person name="Gilroy R."/>
            <person name="Ravi A."/>
            <person name="Getino M."/>
            <person name="Pursley I."/>
            <person name="Horton D.L."/>
            <person name="Alikhan N.F."/>
            <person name="Baker D."/>
            <person name="Gharbi K."/>
            <person name="Hall N."/>
            <person name="Watson M."/>
            <person name="Adriaenssens E.M."/>
            <person name="Foster-Nyarko E."/>
            <person name="Jarju S."/>
            <person name="Secka A."/>
            <person name="Antonio M."/>
            <person name="Oren A."/>
            <person name="Chaudhuri R.R."/>
            <person name="La Ragione R."/>
            <person name="Hildebrand F."/>
            <person name="Pallen M.J."/>
        </authorList>
    </citation>
    <scope>NUCLEOTIDE SEQUENCE</scope>
    <source>
        <strain evidence="2">4509</strain>
    </source>
</reference>
<evidence type="ECO:0000313" key="2">
    <source>
        <dbReference type="EMBL" id="HIU42337.1"/>
    </source>
</evidence>
<protein>
    <submittedName>
        <fullName evidence="2">ABC transporter permease</fullName>
    </submittedName>
</protein>
<comment type="caution">
    <text evidence="2">The sequence shown here is derived from an EMBL/GenBank/DDBJ whole genome shotgun (WGS) entry which is preliminary data.</text>
</comment>
<dbReference type="EMBL" id="DVMX01000138">
    <property type="protein sequence ID" value="HIU42337.1"/>
    <property type="molecule type" value="Genomic_DNA"/>
</dbReference>
<feature type="transmembrane region" description="Helical" evidence="1">
    <location>
        <begin position="227"/>
        <end position="247"/>
    </location>
</feature>
<feature type="transmembrane region" description="Helical" evidence="1">
    <location>
        <begin position="78"/>
        <end position="100"/>
    </location>
</feature>
<dbReference type="PANTHER" id="PTHR37305">
    <property type="entry name" value="INTEGRAL MEMBRANE PROTEIN-RELATED"/>
    <property type="match status" value="1"/>
</dbReference>
<feature type="transmembrane region" description="Helical" evidence="1">
    <location>
        <begin position="130"/>
        <end position="152"/>
    </location>
</feature>
<evidence type="ECO:0000256" key="1">
    <source>
        <dbReference type="SAM" id="Phobius"/>
    </source>
</evidence>
<gene>
    <name evidence="2" type="ORF">IAD19_07275</name>
</gene>
<name>A0A9D1IUE9_9FIRM</name>
<dbReference type="GO" id="GO:0140359">
    <property type="term" value="F:ABC-type transporter activity"/>
    <property type="evidence" value="ECO:0007669"/>
    <property type="project" value="InterPro"/>
</dbReference>
<reference evidence="2" key="1">
    <citation type="submission" date="2020-10" db="EMBL/GenBank/DDBJ databases">
        <authorList>
            <person name="Gilroy R."/>
        </authorList>
    </citation>
    <scope>NUCLEOTIDE SEQUENCE</scope>
    <source>
        <strain evidence="2">4509</strain>
    </source>
</reference>
<accession>A0A9D1IUE9</accession>
<proteinExistence type="predicted"/>
<dbReference type="Proteomes" id="UP000824082">
    <property type="component" value="Unassembled WGS sequence"/>
</dbReference>
<evidence type="ECO:0000313" key="3">
    <source>
        <dbReference type="Proteomes" id="UP000824082"/>
    </source>
</evidence>
<organism evidence="2 3">
    <name type="scientific">Candidatus Egerieicola faecale</name>
    <dbReference type="NCBI Taxonomy" id="2840774"/>
    <lineage>
        <taxon>Bacteria</taxon>
        <taxon>Bacillati</taxon>
        <taxon>Bacillota</taxon>
        <taxon>Clostridia</taxon>
        <taxon>Eubacteriales</taxon>
        <taxon>Oscillospiraceae</taxon>
        <taxon>Oscillospiraceae incertae sedis</taxon>
        <taxon>Candidatus Egerieicola</taxon>
    </lineage>
</organism>
<feature type="transmembrane region" description="Helical" evidence="1">
    <location>
        <begin position="21"/>
        <end position="47"/>
    </location>
</feature>
<feature type="transmembrane region" description="Helical" evidence="1">
    <location>
        <begin position="164"/>
        <end position="190"/>
    </location>
</feature>
<keyword evidence="1" id="KW-0472">Membrane</keyword>
<feature type="transmembrane region" description="Helical" evidence="1">
    <location>
        <begin position="202"/>
        <end position="221"/>
    </location>
</feature>
<dbReference type="Pfam" id="PF12679">
    <property type="entry name" value="ABC2_membrane_2"/>
    <property type="match status" value="1"/>
</dbReference>
<dbReference type="GO" id="GO:0016020">
    <property type="term" value="C:membrane"/>
    <property type="evidence" value="ECO:0007669"/>
    <property type="project" value="UniProtKB-SubCell"/>
</dbReference>
<keyword evidence="1" id="KW-1133">Transmembrane helix</keyword>
<dbReference type="AlphaFoldDB" id="A0A9D1IUE9"/>
<keyword evidence="1" id="KW-0812">Transmembrane</keyword>